<dbReference type="PRINTS" id="PR00412">
    <property type="entry name" value="EPOXHYDRLASE"/>
</dbReference>
<gene>
    <name evidence="2" type="ORF">RN607_08155</name>
</gene>
<sequence>MHIVERGSGTPIVLIHGFGVDHRVLTSLDDVIANAGGWRRLYVDLPGHGRSAGDGVSSTDEVSEAVKAAIQDRLGDAAFAVIGNSFGGMIARRVAHDLRDRILGLATVAGVFIASVDDRTVPERSLVLEDAALVESLGDAGGAFADMAVVHTAENAQAFLRHVQPGLEAADQATMDRIADEYGFAEEPEEESPDPFTAPSLFLMGRQDHVVGYEDAWARQAHYPRATFATLDSAGHNVHLERPEVANVLMLDWLQRMRAEAQRTA</sequence>
<dbReference type="EMBL" id="CP134880">
    <property type="protein sequence ID" value="WNM26171.1"/>
    <property type="molecule type" value="Genomic_DNA"/>
</dbReference>
<dbReference type="Proteomes" id="UP001303408">
    <property type="component" value="Chromosome"/>
</dbReference>
<name>A0AA96FCS6_9MICO</name>
<evidence type="ECO:0000259" key="1">
    <source>
        <dbReference type="Pfam" id="PF00561"/>
    </source>
</evidence>
<dbReference type="Gene3D" id="3.40.50.1820">
    <property type="entry name" value="alpha/beta hydrolase"/>
    <property type="match status" value="1"/>
</dbReference>
<dbReference type="Pfam" id="PF00561">
    <property type="entry name" value="Abhydrolase_1"/>
    <property type="match status" value="1"/>
</dbReference>
<keyword evidence="2" id="KW-0378">Hydrolase</keyword>
<dbReference type="InterPro" id="IPR000073">
    <property type="entry name" value="AB_hydrolase_1"/>
</dbReference>
<dbReference type="GO" id="GO:0016787">
    <property type="term" value="F:hydrolase activity"/>
    <property type="evidence" value="ECO:0007669"/>
    <property type="project" value="UniProtKB-KW"/>
</dbReference>
<dbReference type="AlphaFoldDB" id="A0AA96FCS6"/>
<reference evidence="2" key="1">
    <citation type="submission" date="2023-09" db="EMBL/GenBank/DDBJ databases">
        <title>Demequina sp. a novel bacteria isolated from Capsicum annuum.</title>
        <authorList>
            <person name="Humaira Z."/>
            <person name="Lee J."/>
            <person name="Cho D."/>
        </authorList>
    </citation>
    <scope>NUCLEOTIDE SEQUENCE</scope>
    <source>
        <strain evidence="2">PMTSA13</strain>
    </source>
</reference>
<dbReference type="PANTHER" id="PTHR43798:SF6">
    <property type="entry name" value="HYDROLASE, PUTATIVE (AFU_ORTHOLOGUE AFUA_4G13070)-RELATED"/>
    <property type="match status" value="1"/>
</dbReference>
<dbReference type="InterPro" id="IPR050266">
    <property type="entry name" value="AB_hydrolase_sf"/>
</dbReference>
<organism evidence="2">
    <name type="scientific">Demequina capsici</name>
    <dbReference type="NCBI Taxonomy" id="3075620"/>
    <lineage>
        <taxon>Bacteria</taxon>
        <taxon>Bacillati</taxon>
        <taxon>Actinomycetota</taxon>
        <taxon>Actinomycetes</taxon>
        <taxon>Micrococcales</taxon>
        <taxon>Demequinaceae</taxon>
        <taxon>Demequina</taxon>
    </lineage>
</organism>
<protein>
    <submittedName>
        <fullName evidence="2">Alpha/beta hydrolase</fullName>
    </submittedName>
</protein>
<feature type="domain" description="AB hydrolase-1" evidence="1">
    <location>
        <begin position="11"/>
        <end position="243"/>
    </location>
</feature>
<dbReference type="SUPFAM" id="SSF53474">
    <property type="entry name" value="alpha/beta-Hydrolases"/>
    <property type="match status" value="1"/>
</dbReference>
<dbReference type="RefSeq" id="WP_313541757.1">
    <property type="nucleotide sequence ID" value="NZ_CP134880.1"/>
</dbReference>
<proteinExistence type="predicted"/>
<evidence type="ECO:0000313" key="2">
    <source>
        <dbReference type="EMBL" id="WNM26171.1"/>
    </source>
</evidence>
<dbReference type="PRINTS" id="PR00111">
    <property type="entry name" value="ABHYDROLASE"/>
</dbReference>
<dbReference type="PANTHER" id="PTHR43798">
    <property type="entry name" value="MONOACYLGLYCEROL LIPASE"/>
    <property type="match status" value="1"/>
</dbReference>
<dbReference type="KEGG" id="dcp:RN607_08155"/>
<dbReference type="InterPro" id="IPR000639">
    <property type="entry name" value="Epox_hydrolase-like"/>
</dbReference>
<dbReference type="InterPro" id="IPR029058">
    <property type="entry name" value="AB_hydrolase_fold"/>
</dbReference>
<accession>A0AA96FCS6</accession>